<dbReference type="InterPro" id="IPR053136">
    <property type="entry name" value="UTP_pyrophosphatase-like"/>
</dbReference>
<evidence type="ECO:0000259" key="1">
    <source>
        <dbReference type="Pfam" id="PF01863"/>
    </source>
</evidence>
<dbReference type="STRING" id="415015.SAMN05660462_00789"/>
<dbReference type="CDD" id="cd07344">
    <property type="entry name" value="M48_yhfN_like"/>
    <property type="match status" value="1"/>
</dbReference>
<dbReference type="AlphaFoldDB" id="A0A1H3MCH6"/>
<feature type="domain" description="YgjP-like metallopeptidase" evidence="1">
    <location>
        <begin position="27"/>
        <end position="238"/>
    </location>
</feature>
<reference evidence="2 3" key="1">
    <citation type="submission" date="2016-10" db="EMBL/GenBank/DDBJ databases">
        <authorList>
            <person name="de Groot N.N."/>
        </authorList>
    </citation>
    <scope>NUCLEOTIDE SEQUENCE [LARGE SCALE GENOMIC DNA]</scope>
    <source>
        <strain evidence="2 3">DSM 21650</strain>
    </source>
</reference>
<dbReference type="Pfam" id="PF01863">
    <property type="entry name" value="YgjP-like"/>
    <property type="match status" value="1"/>
</dbReference>
<organism evidence="2 3">
    <name type="scientific">Proteiniborus ethanoligenes</name>
    <dbReference type="NCBI Taxonomy" id="415015"/>
    <lineage>
        <taxon>Bacteria</taxon>
        <taxon>Bacillati</taxon>
        <taxon>Bacillota</taxon>
        <taxon>Clostridia</taxon>
        <taxon>Eubacteriales</taxon>
        <taxon>Proteiniborus</taxon>
    </lineage>
</organism>
<gene>
    <name evidence="2" type="ORF">SAMN05660462_00789</name>
</gene>
<dbReference type="InterPro" id="IPR002725">
    <property type="entry name" value="YgjP-like_metallopeptidase"/>
</dbReference>
<evidence type="ECO:0000313" key="2">
    <source>
        <dbReference type="EMBL" id="SDY74286.1"/>
    </source>
</evidence>
<keyword evidence="3" id="KW-1185">Reference proteome</keyword>
<sequence length="244" mass="29600">MGDQMMKHTVNYGGNEITFELERKNVKNINLNIRPDMSIAVSANHNVPLDFIKDFVKDKGSWILKNIVYFKESQREIKREREYINGESFKYLGRQYRLKVEKSEIEEVKYFRGFIYIYVRDTDDFKKKERLFNNWTHEKAYINFNESLNKMYAIVEKYGIPEPKIHIREMKARWGSCHRESGIILLNLELIKAPKYCIDYVVLHELIHFKYKNHDEKFYTFLTSLMPDWEKRKKILDEEVIRYL</sequence>
<proteinExistence type="predicted"/>
<dbReference type="PANTHER" id="PTHR30399:SF1">
    <property type="entry name" value="UTP PYROPHOSPHATASE"/>
    <property type="match status" value="1"/>
</dbReference>
<dbReference type="Proteomes" id="UP000198625">
    <property type="component" value="Unassembled WGS sequence"/>
</dbReference>
<dbReference type="PANTHER" id="PTHR30399">
    <property type="entry name" value="UNCHARACTERIZED PROTEIN YGJP"/>
    <property type="match status" value="1"/>
</dbReference>
<name>A0A1H3MCH6_9FIRM</name>
<dbReference type="EMBL" id="FNQE01000006">
    <property type="protein sequence ID" value="SDY74286.1"/>
    <property type="molecule type" value="Genomic_DNA"/>
</dbReference>
<protein>
    <recommendedName>
        <fullName evidence="1">YgjP-like metallopeptidase domain-containing protein</fullName>
    </recommendedName>
</protein>
<accession>A0A1H3MCH6</accession>
<dbReference type="Gene3D" id="3.30.2010.10">
    <property type="entry name" value="Metalloproteases ('zincins'), catalytic domain"/>
    <property type="match status" value="1"/>
</dbReference>
<evidence type="ECO:0000313" key="3">
    <source>
        <dbReference type="Proteomes" id="UP000198625"/>
    </source>
</evidence>